<dbReference type="SUPFAM" id="SSF57850">
    <property type="entry name" value="RING/U-box"/>
    <property type="match status" value="1"/>
</dbReference>
<name>A0A1R3ISQ1_COCAP</name>
<accession>A0A1R3ISQ1</accession>
<keyword evidence="1" id="KW-0863">Zinc-finger</keyword>
<dbReference type="PANTHER" id="PTHR31150:SF19">
    <property type="entry name" value="RING-TYPE DOMAIN-CONTAINING PROTEIN"/>
    <property type="match status" value="1"/>
</dbReference>
<evidence type="ECO:0000313" key="4">
    <source>
        <dbReference type="EMBL" id="OMO85613.1"/>
    </source>
</evidence>
<comment type="caution">
    <text evidence="4">The sequence shown here is derived from an EMBL/GenBank/DDBJ whole genome shotgun (WGS) entry which is preliminary data.</text>
</comment>
<feature type="domain" description="RING-type" evidence="3">
    <location>
        <begin position="193"/>
        <end position="250"/>
    </location>
</feature>
<reference evidence="4 5" key="1">
    <citation type="submission" date="2013-09" db="EMBL/GenBank/DDBJ databases">
        <title>Corchorus capsularis genome sequencing.</title>
        <authorList>
            <person name="Alam M."/>
            <person name="Haque M.S."/>
            <person name="Islam M.S."/>
            <person name="Emdad E.M."/>
            <person name="Islam M.M."/>
            <person name="Ahmed B."/>
            <person name="Halim A."/>
            <person name="Hossen Q.M.M."/>
            <person name="Hossain M.Z."/>
            <person name="Ahmed R."/>
            <person name="Khan M.M."/>
            <person name="Islam R."/>
            <person name="Rashid M.M."/>
            <person name="Khan S.A."/>
            <person name="Rahman M.S."/>
            <person name="Alam M."/>
        </authorList>
    </citation>
    <scope>NUCLEOTIDE SEQUENCE [LARGE SCALE GENOMIC DNA]</scope>
    <source>
        <strain evidence="5">cv. CVL-1</strain>
        <tissue evidence="4">Whole seedling</tissue>
    </source>
</reference>
<protein>
    <recommendedName>
        <fullName evidence="3">RING-type domain-containing protein</fullName>
    </recommendedName>
</protein>
<gene>
    <name evidence="4" type="ORF">CCACVL1_10080</name>
</gene>
<keyword evidence="5" id="KW-1185">Reference proteome</keyword>
<feature type="region of interest" description="Disordered" evidence="2">
    <location>
        <begin position="150"/>
        <end position="171"/>
    </location>
</feature>
<dbReference type="Gene3D" id="3.30.40.10">
    <property type="entry name" value="Zinc/RING finger domain, C3HC4 (zinc finger)"/>
    <property type="match status" value="1"/>
</dbReference>
<sequence>MLSSDCTSPADELSARNGGASHVSSSVPFSKNLGFQAAGQVIPFARGSGPAMNSDLPAGASLKRKAAQPPPALSQVPIRKRRSVKPFIGSYTPNTAQGANSVAPLPLMLSQAPPVPSLAQYALAISTAKLTANPPLRPLAPKAPAPQLLSKATPAHLPPRRTTPVFPKPRMSSLPQRITWQDTERLQLSGYNCLLCKRNLSYTPAPERPVSQPAIPPPVAVLACGHCFHDVCLNQMTAKDVVDNPPCIACAISEN</sequence>
<feature type="region of interest" description="Disordered" evidence="2">
    <location>
        <begin position="55"/>
        <end position="74"/>
    </location>
</feature>
<dbReference type="InterPro" id="IPR013083">
    <property type="entry name" value="Znf_RING/FYVE/PHD"/>
</dbReference>
<dbReference type="GO" id="GO:0008270">
    <property type="term" value="F:zinc ion binding"/>
    <property type="evidence" value="ECO:0007669"/>
    <property type="project" value="UniProtKB-KW"/>
</dbReference>
<dbReference type="PANTHER" id="PTHR31150">
    <property type="entry name" value="EXPRESSED PROTEIN"/>
    <property type="match status" value="1"/>
</dbReference>
<dbReference type="PROSITE" id="PS50089">
    <property type="entry name" value="ZF_RING_2"/>
    <property type="match status" value="1"/>
</dbReference>
<dbReference type="Gramene" id="OMO85613">
    <property type="protein sequence ID" value="OMO85613"/>
    <property type="gene ID" value="CCACVL1_10080"/>
</dbReference>
<dbReference type="AlphaFoldDB" id="A0A1R3ISQ1"/>
<dbReference type="InterPro" id="IPR001841">
    <property type="entry name" value="Znf_RING"/>
</dbReference>
<dbReference type="OrthoDB" id="1887047at2759"/>
<evidence type="ECO:0000256" key="1">
    <source>
        <dbReference type="PROSITE-ProRule" id="PRU00175"/>
    </source>
</evidence>
<proteinExistence type="predicted"/>
<keyword evidence="1" id="KW-0862">Zinc</keyword>
<dbReference type="EMBL" id="AWWV01009578">
    <property type="protein sequence ID" value="OMO85613.1"/>
    <property type="molecule type" value="Genomic_DNA"/>
</dbReference>
<feature type="region of interest" description="Disordered" evidence="2">
    <location>
        <begin position="1"/>
        <end position="26"/>
    </location>
</feature>
<evidence type="ECO:0000313" key="5">
    <source>
        <dbReference type="Proteomes" id="UP000188268"/>
    </source>
</evidence>
<evidence type="ECO:0000259" key="3">
    <source>
        <dbReference type="PROSITE" id="PS50089"/>
    </source>
</evidence>
<keyword evidence="1" id="KW-0479">Metal-binding</keyword>
<organism evidence="4 5">
    <name type="scientific">Corchorus capsularis</name>
    <name type="common">Jute</name>
    <dbReference type="NCBI Taxonomy" id="210143"/>
    <lineage>
        <taxon>Eukaryota</taxon>
        <taxon>Viridiplantae</taxon>
        <taxon>Streptophyta</taxon>
        <taxon>Embryophyta</taxon>
        <taxon>Tracheophyta</taxon>
        <taxon>Spermatophyta</taxon>
        <taxon>Magnoliopsida</taxon>
        <taxon>eudicotyledons</taxon>
        <taxon>Gunneridae</taxon>
        <taxon>Pentapetalae</taxon>
        <taxon>rosids</taxon>
        <taxon>malvids</taxon>
        <taxon>Malvales</taxon>
        <taxon>Malvaceae</taxon>
        <taxon>Grewioideae</taxon>
        <taxon>Apeibeae</taxon>
        <taxon>Corchorus</taxon>
    </lineage>
</organism>
<dbReference type="Proteomes" id="UP000188268">
    <property type="component" value="Unassembled WGS sequence"/>
</dbReference>
<evidence type="ECO:0000256" key="2">
    <source>
        <dbReference type="SAM" id="MobiDB-lite"/>
    </source>
</evidence>